<dbReference type="Pfam" id="PF05721">
    <property type="entry name" value="PhyH"/>
    <property type="match status" value="1"/>
</dbReference>
<name>A0A6B1DTM0_9CHLR</name>
<protein>
    <submittedName>
        <fullName evidence="1">Phytanoyl-CoA dioxygenase family protein</fullName>
    </submittedName>
</protein>
<dbReference type="PANTHER" id="PTHR20883">
    <property type="entry name" value="PHYTANOYL-COA DIOXYGENASE DOMAIN CONTAINING 1"/>
    <property type="match status" value="1"/>
</dbReference>
<evidence type="ECO:0000313" key="1">
    <source>
        <dbReference type="EMBL" id="MYD90487.1"/>
    </source>
</evidence>
<dbReference type="SUPFAM" id="SSF51197">
    <property type="entry name" value="Clavaminate synthase-like"/>
    <property type="match status" value="1"/>
</dbReference>
<reference evidence="1" key="1">
    <citation type="submission" date="2019-09" db="EMBL/GenBank/DDBJ databases">
        <title>Characterisation of the sponge microbiome using genome-centric metagenomics.</title>
        <authorList>
            <person name="Engelberts J.P."/>
            <person name="Robbins S.J."/>
            <person name="De Goeij J.M."/>
            <person name="Aranda M."/>
            <person name="Bell S.C."/>
            <person name="Webster N.S."/>
        </authorList>
    </citation>
    <scope>NUCLEOTIDE SEQUENCE</scope>
    <source>
        <strain evidence="1">SB0662_bin_9</strain>
    </source>
</reference>
<dbReference type="GO" id="GO:0016706">
    <property type="term" value="F:2-oxoglutarate-dependent dioxygenase activity"/>
    <property type="evidence" value="ECO:0007669"/>
    <property type="project" value="UniProtKB-ARBA"/>
</dbReference>
<dbReference type="InterPro" id="IPR008775">
    <property type="entry name" value="Phytyl_CoA_dOase-like"/>
</dbReference>
<sequence length="287" mass="32251">MEMQAVGTFDDGGREPYPEGLYDTIGLAEYVPTMADIGPDEVAFFSENGYLAVEKWLSPSQLDTALDALMSLLEGANPDFKGVVYEKIARDHDLAGMPATRKQDFVRKFWRFVEFHPSLMELALDPELLGVVNSLIGETPLLFQDMALLKPPHIGREKPWHQDHAYFNYDLDTRVAGVWIALDEATEDNGCMVIVPGSHRKGPVIHFRRRDWQICDTDARQDPPVAVPLPPGGVLFFASLLHHGTPTNRSDSRRRAVQFHYCPESARKQAQEKRLQVFGAEGKDVTC</sequence>
<keyword evidence="1" id="KW-0223">Dioxygenase</keyword>
<comment type="caution">
    <text evidence="1">The sequence shown here is derived from an EMBL/GenBank/DDBJ whole genome shotgun (WGS) entry which is preliminary data.</text>
</comment>
<dbReference type="EMBL" id="VXPY01000063">
    <property type="protein sequence ID" value="MYD90487.1"/>
    <property type="molecule type" value="Genomic_DNA"/>
</dbReference>
<keyword evidence="1" id="KW-0560">Oxidoreductase</keyword>
<proteinExistence type="predicted"/>
<dbReference type="GO" id="GO:0005506">
    <property type="term" value="F:iron ion binding"/>
    <property type="evidence" value="ECO:0007669"/>
    <property type="project" value="UniProtKB-ARBA"/>
</dbReference>
<gene>
    <name evidence="1" type="ORF">F4Y08_09165</name>
</gene>
<dbReference type="Gene3D" id="2.60.120.620">
    <property type="entry name" value="q2cbj1_9rhob like domain"/>
    <property type="match status" value="1"/>
</dbReference>
<accession>A0A6B1DTM0</accession>
<dbReference type="PANTHER" id="PTHR20883:SF46">
    <property type="entry name" value="PHYTANOYL-COA HYDROXYLASE"/>
    <property type="match status" value="1"/>
</dbReference>
<organism evidence="1">
    <name type="scientific">Caldilineaceae bacterium SB0662_bin_9</name>
    <dbReference type="NCBI Taxonomy" id="2605258"/>
    <lineage>
        <taxon>Bacteria</taxon>
        <taxon>Bacillati</taxon>
        <taxon>Chloroflexota</taxon>
        <taxon>Caldilineae</taxon>
        <taxon>Caldilineales</taxon>
        <taxon>Caldilineaceae</taxon>
    </lineage>
</organism>
<dbReference type="AlphaFoldDB" id="A0A6B1DTM0"/>